<keyword evidence="2 7" id="KW-0812">Transmembrane</keyword>
<comment type="function">
    <text evidence="7">Functions as a peptidoglycan terminase that cleaves nascent peptidoglycan strands endolytically to terminate their elongation.</text>
</comment>
<dbReference type="EMBL" id="QWET01000002">
    <property type="protein sequence ID" value="RIH66754.1"/>
    <property type="molecule type" value="Genomic_DNA"/>
</dbReference>
<keyword evidence="5 7" id="KW-0456">Lyase</keyword>
<evidence type="ECO:0000256" key="1">
    <source>
        <dbReference type="ARBA" id="ARBA00022475"/>
    </source>
</evidence>
<sequence>MTIDKKSKLMLFPRMGKFIIIFFALAFIVAGLRGYQLYMYVFHENVKTEKAFFISEGATFSEVTDTLEANDILLNYKAFRWVAKKKKYREAVKPGRYLFRKGMNTNQIVNKLRAGEQEPLDVTFNNARFKQDLAGKVSRYILADSLSILKLFDDHEKIAAYGFTPETFKAMFIPNTYEFYWTTDAAEFADRMKKEYDRFWNETRRKKADAAGLTPVEVTTLASIVQEETAKTDELKRVAGLYVNRLKRGIPLQADPTVKFAVGDFSLRRVLNTHLEMDSPYNTYKNAGLPPGPINFPEVSAIEAVLDYEKHNYLYMVAREDFSGYHHFSRTLAEHNRHAARYRAALNDRKIWK</sequence>
<dbReference type="HAMAP" id="MF_02065">
    <property type="entry name" value="MltG"/>
    <property type="match status" value="1"/>
</dbReference>
<evidence type="ECO:0000256" key="2">
    <source>
        <dbReference type="ARBA" id="ARBA00022692"/>
    </source>
</evidence>
<evidence type="ECO:0000256" key="7">
    <source>
        <dbReference type="HAMAP-Rule" id="MF_02065"/>
    </source>
</evidence>
<dbReference type="PANTHER" id="PTHR30518">
    <property type="entry name" value="ENDOLYTIC MUREIN TRANSGLYCOSYLASE"/>
    <property type="match status" value="1"/>
</dbReference>
<evidence type="ECO:0000256" key="5">
    <source>
        <dbReference type="ARBA" id="ARBA00023239"/>
    </source>
</evidence>
<gene>
    <name evidence="7 8" type="primary">mltG</name>
    <name evidence="8" type="ORF">D1164_03935</name>
</gene>
<comment type="similarity">
    <text evidence="7">Belongs to the transglycosylase MltG family.</text>
</comment>
<evidence type="ECO:0000256" key="4">
    <source>
        <dbReference type="ARBA" id="ARBA00023136"/>
    </source>
</evidence>
<evidence type="ECO:0000256" key="6">
    <source>
        <dbReference type="ARBA" id="ARBA00023316"/>
    </source>
</evidence>
<dbReference type="AlphaFoldDB" id="A0A399D4B4"/>
<keyword evidence="4 7" id="KW-0472">Membrane</keyword>
<evidence type="ECO:0000313" key="9">
    <source>
        <dbReference type="Proteomes" id="UP000266441"/>
    </source>
</evidence>
<dbReference type="PANTHER" id="PTHR30518:SF2">
    <property type="entry name" value="ENDOLYTIC MUREIN TRANSGLYCOSYLASE"/>
    <property type="match status" value="1"/>
</dbReference>
<dbReference type="GO" id="GO:0005886">
    <property type="term" value="C:plasma membrane"/>
    <property type="evidence" value="ECO:0007669"/>
    <property type="project" value="UniProtKB-UniRule"/>
</dbReference>
<name>A0A399D4B4_9BACT</name>
<reference evidence="8 9" key="1">
    <citation type="journal article" date="2015" name="Int. J. Syst. Evol. Microbiol.">
        <title>Mariniphaga sediminis sp. nov., isolated from coastal sediment.</title>
        <authorList>
            <person name="Wang F.Q."/>
            <person name="Shen Q.Y."/>
            <person name="Chen G.J."/>
            <person name="Du Z.J."/>
        </authorList>
    </citation>
    <scope>NUCLEOTIDE SEQUENCE [LARGE SCALE GENOMIC DNA]</scope>
    <source>
        <strain evidence="8 9">SY21</strain>
    </source>
</reference>
<comment type="caution">
    <text evidence="8">The sequence shown here is derived from an EMBL/GenBank/DDBJ whole genome shotgun (WGS) entry which is preliminary data.</text>
</comment>
<dbReference type="Proteomes" id="UP000266441">
    <property type="component" value="Unassembled WGS sequence"/>
</dbReference>
<dbReference type="GO" id="GO:0009252">
    <property type="term" value="P:peptidoglycan biosynthetic process"/>
    <property type="evidence" value="ECO:0007669"/>
    <property type="project" value="UniProtKB-UniRule"/>
</dbReference>
<dbReference type="EC" id="4.2.2.29" evidence="7"/>
<comment type="catalytic activity">
    <reaction evidence="7">
        <text>a peptidoglycan chain = a peptidoglycan chain with N-acetyl-1,6-anhydromuramyl-[peptide] at the reducing end + a peptidoglycan chain with N-acetylglucosamine at the non-reducing end.</text>
        <dbReference type="EC" id="4.2.2.29"/>
    </reaction>
</comment>
<dbReference type="Gene3D" id="3.30.1490.480">
    <property type="entry name" value="Endolytic murein transglycosylase"/>
    <property type="match status" value="1"/>
</dbReference>
<dbReference type="GO" id="GO:0071555">
    <property type="term" value="P:cell wall organization"/>
    <property type="evidence" value="ECO:0007669"/>
    <property type="project" value="UniProtKB-KW"/>
</dbReference>
<accession>A0A399D4B4</accession>
<keyword evidence="6 7" id="KW-0961">Cell wall biogenesis/degradation</keyword>
<keyword evidence="1 7" id="KW-1003">Cell membrane</keyword>
<dbReference type="GO" id="GO:0008932">
    <property type="term" value="F:lytic endotransglycosylase activity"/>
    <property type="evidence" value="ECO:0007669"/>
    <property type="project" value="UniProtKB-UniRule"/>
</dbReference>
<evidence type="ECO:0000256" key="3">
    <source>
        <dbReference type="ARBA" id="ARBA00022989"/>
    </source>
</evidence>
<keyword evidence="9" id="KW-1185">Reference proteome</keyword>
<dbReference type="Pfam" id="PF02618">
    <property type="entry name" value="YceG"/>
    <property type="match status" value="1"/>
</dbReference>
<proteinExistence type="inferred from homology"/>
<dbReference type="OrthoDB" id="9814591at2"/>
<dbReference type="CDD" id="cd08010">
    <property type="entry name" value="MltG_like"/>
    <property type="match status" value="1"/>
</dbReference>
<organism evidence="8 9">
    <name type="scientific">Mariniphaga sediminis</name>
    <dbReference type="NCBI Taxonomy" id="1628158"/>
    <lineage>
        <taxon>Bacteria</taxon>
        <taxon>Pseudomonadati</taxon>
        <taxon>Bacteroidota</taxon>
        <taxon>Bacteroidia</taxon>
        <taxon>Marinilabiliales</taxon>
        <taxon>Prolixibacteraceae</taxon>
        <taxon>Mariniphaga</taxon>
    </lineage>
</organism>
<evidence type="ECO:0000313" key="8">
    <source>
        <dbReference type="EMBL" id="RIH66754.1"/>
    </source>
</evidence>
<keyword evidence="3 7" id="KW-1133">Transmembrane helix</keyword>
<dbReference type="NCBIfam" id="TIGR00247">
    <property type="entry name" value="endolytic transglycosylase MltG"/>
    <property type="match status" value="1"/>
</dbReference>
<feature type="site" description="Important for catalytic activity" evidence="7">
    <location>
        <position position="228"/>
    </location>
</feature>
<dbReference type="InterPro" id="IPR003770">
    <property type="entry name" value="MLTG-like"/>
</dbReference>
<protein>
    <recommendedName>
        <fullName evidence="7">Endolytic murein transglycosylase</fullName>
        <ecNumber evidence="7">4.2.2.29</ecNumber>
    </recommendedName>
    <alternativeName>
        <fullName evidence="7">Peptidoglycan lytic transglycosylase</fullName>
    </alternativeName>
    <alternativeName>
        <fullName evidence="7">Peptidoglycan polymerization terminase</fullName>
    </alternativeName>
</protein>
<dbReference type="Gene3D" id="3.30.160.60">
    <property type="entry name" value="Classic Zinc Finger"/>
    <property type="match status" value="1"/>
</dbReference>